<dbReference type="RefSeq" id="WP_230549754.1">
    <property type="nucleotide sequence ID" value="NZ_JAJISD010000002.1"/>
</dbReference>
<sequence length="63" mass="6663">MAPIELFQPSGFMADAGMDRHLAHAGHREARFGALDYLGLACLFAMHMIQTSAVGDRAVACGG</sequence>
<evidence type="ECO:0000313" key="2">
    <source>
        <dbReference type="Proteomes" id="UP001198862"/>
    </source>
</evidence>
<dbReference type="EMBL" id="JAJISD010000002">
    <property type="protein sequence ID" value="MCC8428531.1"/>
    <property type="molecule type" value="Genomic_DNA"/>
</dbReference>
<protein>
    <submittedName>
        <fullName evidence="1">Uncharacterized protein</fullName>
    </submittedName>
</protein>
<accession>A0ABS8KR33</accession>
<dbReference type="Proteomes" id="UP001198862">
    <property type="component" value="Unassembled WGS sequence"/>
</dbReference>
<gene>
    <name evidence="1" type="ORF">LJ725_06115</name>
</gene>
<reference evidence="1 2" key="1">
    <citation type="submission" date="2021-11" db="EMBL/GenBank/DDBJ databases">
        <authorList>
            <person name="Lee D.-H."/>
            <person name="Kim S.-B."/>
        </authorList>
    </citation>
    <scope>NUCLEOTIDE SEQUENCE [LARGE SCALE GENOMIC DNA]</scope>
    <source>
        <strain evidence="1 2">KCTC 52223</strain>
    </source>
</reference>
<keyword evidence="2" id="KW-1185">Reference proteome</keyword>
<proteinExistence type="predicted"/>
<comment type="caution">
    <text evidence="1">The sequence shown here is derived from an EMBL/GenBank/DDBJ whole genome shotgun (WGS) entry which is preliminary data.</text>
</comment>
<name>A0ABS8KR33_9HYPH</name>
<organism evidence="1 2">
    <name type="scientific">Reyranella aquatilis</name>
    <dbReference type="NCBI Taxonomy" id="2035356"/>
    <lineage>
        <taxon>Bacteria</taxon>
        <taxon>Pseudomonadati</taxon>
        <taxon>Pseudomonadota</taxon>
        <taxon>Alphaproteobacteria</taxon>
        <taxon>Hyphomicrobiales</taxon>
        <taxon>Reyranellaceae</taxon>
        <taxon>Reyranella</taxon>
    </lineage>
</organism>
<evidence type="ECO:0000313" key="1">
    <source>
        <dbReference type="EMBL" id="MCC8428531.1"/>
    </source>
</evidence>